<accession>A0A385INK6</accession>
<evidence type="ECO:0000313" key="2">
    <source>
        <dbReference type="Proteomes" id="UP000263724"/>
    </source>
</evidence>
<reference evidence="2" key="1">
    <citation type="submission" date="2018-07" db="EMBL/GenBank/DDBJ databases">
        <title>Complete Genome of Salmonella Siphophage Siskin.</title>
        <authorList>
            <person name="O'Leary C.J."/>
            <person name="Kongari R."/>
            <person name="Xie Y."/>
            <person name="Liu M."/>
        </authorList>
    </citation>
    <scope>NUCLEOTIDE SEQUENCE [LARGE SCALE GENOMIC DNA]</scope>
</reference>
<dbReference type="Proteomes" id="UP000263724">
    <property type="component" value="Segment"/>
</dbReference>
<evidence type="ECO:0000313" key="1">
    <source>
        <dbReference type="EMBL" id="AXY84924.1"/>
    </source>
</evidence>
<protein>
    <submittedName>
        <fullName evidence="1">Uncharacterized protein</fullName>
    </submittedName>
</protein>
<name>A0A385INK6_9CAUD</name>
<gene>
    <name evidence="1" type="ORF">CPT_Siskin_067</name>
</gene>
<organism evidence="1 2">
    <name type="scientific">Salmonella phage Siskin</name>
    <dbReference type="NCBI Taxonomy" id="2316013"/>
    <lineage>
        <taxon>Viruses</taxon>
        <taxon>Duplodnaviria</taxon>
        <taxon>Heunggongvirae</taxon>
        <taxon>Uroviricota</taxon>
        <taxon>Caudoviricetes</taxon>
        <taxon>Casjensviridae</taxon>
        <taxon>Chivirus</taxon>
        <taxon>Chivirus siskin</taxon>
    </lineage>
</organism>
<proteinExistence type="predicted"/>
<dbReference type="EMBL" id="MH631453">
    <property type="protein sequence ID" value="AXY84924.1"/>
    <property type="molecule type" value="Genomic_DNA"/>
</dbReference>
<sequence>MILNSINKEQRLYVMKAGAGFTCYGFDVLNNKAAGVLQWLKNEGRAAEMVLGAKRIDVTALDIPARVGTKKHFAACDKVIDAGRVYALAAGRRCDIGLTPQLVGLEGRRVEVVDAYGEKRRFIVGRSSGWMPCHLEIARRDSHGGPSVTGAPFKSISVIN</sequence>
<keyword evidence="2" id="KW-1185">Reference proteome</keyword>